<feature type="transmembrane region" description="Helical" evidence="5">
    <location>
        <begin position="165"/>
        <end position="181"/>
    </location>
</feature>
<dbReference type="Pfam" id="PF01740">
    <property type="entry name" value="STAS"/>
    <property type="match status" value="1"/>
</dbReference>
<feature type="transmembrane region" description="Helical" evidence="5">
    <location>
        <begin position="89"/>
        <end position="108"/>
    </location>
</feature>
<dbReference type="GO" id="GO:0055085">
    <property type="term" value="P:transmembrane transport"/>
    <property type="evidence" value="ECO:0007669"/>
    <property type="project" value="InterPro"/>
</dbReference>
<feature type="transmembrane region" description="Helical" evidence="5">
    <location>
        <begin position="120"/>
        <end position="145"/>
    </location>
</feature>
<dbReference type="Pfam" id="PF00916">
    <property type="entry name" value="Sulfate_transp"/>
    <property type="match status" value="1"/>
</dbReference>
<reference evidence="7" key="1">
    <citation type="submission" date="2019-09" db="EMBL/GenBank/DDBJ databases">
        <title>Characterisation of the sponge microbiome using genome-centric metagenomics.</title>
        <authorList>
            <person name="Engelberts J.P."/>
            <person name="Robbins S.J."/>
            <person name="De Goeij J.M."/>
            <person name="Aranda M."/>
            <person name="Bell S.C."/>
            <person name="Webster N.S."/>
        </authorList>
    </citation>
    <scope>NUCLEOTIDE SEQUENCE</scope>
    <source>
        <strain evidence="7">SB0662_bin_9</strain>
    </source>
</reference>
<feature type="transmembrane region" description="Helical" evidence="5">
    <location>
        <begin position="316"/>
        <end position="345"/>
    </location>
</feature>
<dbReference type="PANTHER" id="PTHR11814">
    <property type="entry name" value="SULFATE TRANSPORTER"/>
    <property type="match status" value="1"/>
</dbReference>
<dbReference type="Gene3D" id="3.30.750.24">
    <property type="entry name" value="STAS domain"/>
    <property type="match status" value="1"/>
</dbReference>
<keyword evidence="4 5" id="KW-0472">Membrane</keyword>
<comment type="subcellular location">
    <subcellularLocation>
        <location evidence="1">Membrane</location>
        <topology evidence="1">Multi-pass membrane protein</topology>
    </subcellularLocation>
</comment>
<dbReference type="AlphaFoldDB" id="A0A6B1DTG0"/>
<feature type="transmembrane region" description="Helical" evidence="5">
    <location>
        <begin position="365"/>
        <end position="391"/>
    </location>
</feature>
<evidence type="ECO:0000256" key="2">
    <source>
        <dbReference type="ARBA" id="ARBA00022692"/>
    </source>
</evidence>
<dbReference type="InterPro" id="IPR001902">
    <property type="entry name" value="SLC26A/SulP_fam"/>
</dbReference>
<feature type="transmembrane region" description="Helical" evidence="5">
    <location>
        <begin position="237"/>
        <end position="258"/>
    </location>
</feature>
<dbReference type="EMBL" id="VXPY01000068">
    <property type="protein sequence ID" value="MYD90541.1"/>
    <property type="molecule type" value="Genomic_DNA"/>
</dbReference>
<feature type="domain" description="STAS" evidence="6">
    <location>
        <begin position="436"/>
        <end position="535"/>
    </location>
</feature>
<name>A0A6B1DTG0_9CHLR</name>
<dbReference type="InterPro" id="IPR002645">
    <property type="entry name" value="STAS_dom"/>
</dbReference>
<keyword evidence="2 5" id="KW-0812">Transmembrane</keyword>
<comment type="caution">
    <text evidence="7">The sequence shown here is derived from an EMBL/GenBank/DDBJ whole genome shotgun (WGS) entry which is preliminary data.</text>
</comment>
<dbReference type="PROSITE" id="PS50801">
    <property type="entry name" value="STAS"/>
    <property type="match status" value="1"/>
</dbReference>
<feature type="transmembrane region" description="Helical" evidence="5">
    <location>
        <begin position="28"/>
        <end position="57"/>
    </location>
</feature>
<dbReference type="SUPFAM" id="SSF52091">
    <property type="entry name" value="SpoIIaa-like"/>
    <property type="match status" value="1"/>
</dbReference>
<organism evidence="7">
    <name type="scientific">Caldilineaceae bacterium SB0662_bin_9</name>
    <dbReference type="NCBI Taxonomy" id="2605258"/>
    <lineage>
        <taxon>Bacteria</taxon>
        <taxon>Bacillati</taxon>
        <taxon>Chloroflexota</taxon>
        <taxon>Caldilineae</taxon>
        <taxon>Caldilineales</taxon>
        <taxon>Caldilineaceae</taxon>
    </lineage>
</organism>
<evidence type="ECO:0000256" key="4">
    <source>
        <dbReference type="ARBA" id="ARBA00023136"/>
    </source>
</evidence>
<evidence type="ECO:0000256" key="1">
    <source>
        <dbReference type="ARBA" id="ARBA00004141"/>
    </source>
</evidence>
<evidence type="ECO:0000256" key="5">
    <source>
        <dbReference type="SAM" id="Phobius"/>
    </source>
</evidence>
<sequence>MNFLNFDFKNLRGDIFGGLTSTVVGLPIALAFGVASGLGALAGLYGAIAVGFFAAFFGGTRSQISGPTGPMAIVMSAVVATHAENLAQAFAIVILAGVIQILLGIFKIGRFVSFTPYSVISGFMSGVGIIIMTVQTLPFLGWAVAEGGPIGAIRTWPDVLRNFDSKALAIGAASLVVAVALPDRTRKYVPPPLAALAVGTLLAVVWLRGTPVIGEVPTGLPQIQWPVGSSDMLAKSISPAITMALLGSIDSLLTSLVADAMTRTRHNPDRELIGQGIGNLMSGLIGGVPGAGSTVGTVVNLRAGGRTGLSGMIRSGLLLALVMGFGKYVSVIPHAALAGILLKVGWDIVDWRFMKRLHKVRPEHLVVMVLTLGLTVFVDLVTAVAIGLIAAGMASSRQFERLELDSVVSVPLLDQTFFGTTGTRVDADPFAAHVGMVQLNGSFTVASSAKLINVISQDVQEHEVVILDFTDTNYVDDSAALVIEQLIDTAMDDDTDCIVTGLDGDAAATLAALNVLQRVPSAQIVAAVEDARPIAAGLLGFEVQESDVHAG</sequence>
<evidence type="ECO:0000256" key="3">
    <source>
        <dbReference type="ARBA" id="ARBA00022989"/>
    </source>
</evidence>
<accession>A0A6B1DTG0</accession>
<feature type="transmembrane region" description="Helical" evidence="5">
    <location>
        <begin position="188"/>
        <end position="207"/>
    </location>
</feature>
<proteinExistence type="predicted"/>
<evidence type="ECO:0000259" key="6">
    <source>
        <dbReference type="PROSITE" id="PS50801"/>
    </source>
</evidence>
<evidence type="ECO:0000313" key="7">
    <source>
        <dbReference type="EMBL" id="MYD90541.1"/>
    </source>
</evidence>
<dbReference type="GO" id="GO:0016020">
    <property type="term" value="C:membrane"/>
    <property type="evidence" value="ECO:0007669"/>
    <property type="project" value="UniProtKB-SubCell"/>
</dbReference>
<gene>
    <name evidence="7" type="ORF">F4Y08_09445</name>
</gene>
<keyword evidence="3 5" id="KW-1133">Transmembrane helix</keyword>
<dbReference type="InterPro" id="IPR036513">
    <property type="entry name" value="STAS_dom_sf"/>
</dbReference>
<dbReference type="InterPro" id="IPR011547">
    <property type="entry name" value="SLC26A/SulP_dom"/>
</dbReference>
<protein>
    <submittedName>
        <fullName evidence="7">SulP family inorganic anion transporter</fullName>
    </submittedName>
</protein>